<accession>A0ABY7PWH8</accession>
<protein>
    <recommendedName>
        <fullName evidence="3">Ribosomal protein L7/L12 C-terminal domain-containing protein</fullName>
    </recommendedName>
</protein>
<dbReference type="EMBL" id="CP115450">
    <property type="protein sequence ID" value="WBP84790.1"/>
    <property type="molecule type" value="Genomic_DNA"/>
</dbReference>
<dbReference type="InterPro" id="IPR014719">
    <property type="entry name" value="Ribosomal_bL12_C/ClpS-like"/>
</dbReference>
<gene>
    <name evidence="1" type="ORF">O1G21_02290</name>
</gene>
<proteinExistence type="predicted"/>
<dbReference type="SUPFAM" id="SSF54736">
    <property type="entry name" value="ClpS-like"/>
    <property type="match status" value="1"/>
</dbReference>
<dbReference type="RefSeq" id="WP_270140280.1">
    <property type="nucleotide sequence ID" value="NZ_CP115450.1"/>
</dbReference>
<keyword evidence="2" id="KW-1185">Reference proteome</keyword>
<name>A0ABY7PWH8_9ACTN</name>
<evidence type="ECO:0008006" key="3">
    <source>
        <dbReference type="Google" id="ProtNLM"/>
    </source>
</evidence>
<dbReference type="Proteomes" id="UP001212821">
    <property type="component" value="Chromosome"/>
</dbReference>
<evidence type="ECO:0000313" key="1">
    <source>
        <dbReference type="EMBL" id="WBP84790.1"/>
    </source>
</evidence>
<evidence type="ECO:0000313" key="2">
    <source>
        <dbReference type="Proteomes" id="UP001212821"/>
    </source>
</evidence>
<organism evidence="1 2">
    <name type="scientific">Kitasatospora cathayae</name>
    <dbReference type="NCBI Taxonomy" id="3004092"/>
    <lineage>
        <taxon>Bacteria</taxon>
        <taxon>Bacillati</taxon>
        <taxon>Actinomycetota</taxon>
        <taxon>Actinomycetes</taxon>
        <taxon>Kitasatosporales</taxon>
        <taxon>Streptomycetaceae</taxon>
        <taxon>Kitasatospora</taxon>
    </lineage>
</organism>
<reference evidence="2" key="1">
    <citation type="submission" date="2022-12" db="EMBL/GenBank/DDBJ databases">
        <authorList>
            <person name="Mo P."/>
        </authorList>
    </citation>
    <scope>NUCLEOTIDE SEQUENCE [LARGE SCALE GENOMIC DNA]</scope>
    <source>
        <strain evidence="2">HUAS 3-15</strain>
    </source>
</reference>
<dbReference type="Gene3D" id="3.30.1390.10">
    <property type="match status" value="1"/>
</dbReference>
<sequence length="127" mass="13211">MEDPQFTVLLAGASPRGPAALKAVRTVTGLSLWRSGQVLDAGTATLVSDVPFEVASHAAQVLHHAGVPAAVRCDFCRRTLPGDGSPVDPGPCASPYWKTPHCQANSLTTCDCDFCAEYGPLPGHTAP</sequence>